<sequence>MLVLLAGAATTALAQTRECNQDDRAINQWYFGYKAGLDFNAATDSIPPSALTDGQMDAPAGSGVMSDKDGKILFYSNGETVWSRNHAAMPNGTGLDGNRLTTDGPLAIRKPGSPITSGGPTSYYLFTQDAQGGPKGLSYSEIVIPPGGQGDVVAATKNQRLTLGTTEKMTGVLHKDGCDVWIIVHGWGTATSGYENRGDSFLAYRVRPTGVDNIPVVSTIGALHAPSAAAQGYRGQMKASLDGERLAVARFSETPGDSNNSTVELFDFDAATGKVSNRRVIESGAGPYYGVEFSFSRSRLYATVLATALSPTQLLQFDLNVGNVPASKQVLPLQQKAPVNLGSLQAAPDGKIYVARENQPALGFISYPDSLGANARYVDDGVQLGAAAAAWDCPTSAKPRCCAWASRSSSRLAGRFPFRPTRPCPTRILTNGYSKSRTGPFSALRRRQTPYLPSRHLPATTT</sequence>
<name>A0ABW2U631_9BACT</name>
<dbReference type="EMBL" id="JBHTEK010000001">
    <property type="protein sequence ID" value="MFC7668352.1"/>
    <property type="molecule type" value="Genomic_DNA"/>
</dbReference>
<dbReference type="SUPFAM" id="SSF69322">
    <property type="entry name" value="Tricorn protease domain 2"/>
    <property type="match status" value="1"/>
</dbReference>
<gene>
    <name evidence="1" type="ORF">ACFQT0_13920</name>
</gene>
<dbReference type="RefSeq" id="WP_380203594.1">
    <property type="nucleotide sequence ID" value="NZ_JBHTEK010000001.1"/>
</dbReference>
<proteinExistence type="predicted"/>
<accession>A0ABW2U631</accession>
<evidence type="ECO:0000313" key="1">
    <source>
        <dbReference type="EMBL" id="MFC7668352.1"/>
    </source>
</evidence>
<protein>
    <submittedName>
        <fullName evidence="1">Uncharacterized protein</fullName>
    </submittedName>
</protein>
<dbReference type="Proteomes" id="UP001596513">
    <property type="component" value="Unassembled WGS sequence"/>
</dbReference>
<comment type="caution">
    <text evidence="1">The sequence shown here is derived from an EMBL/GenBank/DDBJ whole genome shotgun (WGS) entry which is preliminary data.</text>
</comment>
<evidence type="ECO:0000313" key="2">
    <source>
        <dbReference type="Proteomes" id="UP001596513"/>
    </source>
</evidence>
<organism evidence="1 2">
    <name type="scientific">Hymenobacter humi</name>
    <dbReference type="NCBI Taxonomy" id="1411620"/>
    <lineage>
        <taxon>Bacteria</taxon>
        <taxon>Pseudomonadati</taxon>
        <taxon>Bacteroidota</taxon>
        <taxon>Cytophagia</taxon>
        <taxon>Cytophagales</taxon>
        <taxon>Hymenobacteraceae</taxon>
        <taxon>Hymenobacter</taxon>
    </lineage>
</organism>
<keyword evidence="2" id="KW-1185">Reference proteome</keyword>
<reference evidence="2" key="1">
    <citation type="journal article" date="2019" name="Int. J. Syst. Evol. Microbiol.">
        <title>The Global Catalogue of Microorganisms (GCM) 10K type strain sequencing project: providing services to taxonomists for standard genome sequencing and annotation.</title>
        <authorList>
            <consortium name="The Broad Institute Genomics Platform"/>
            <consortium name="The Broad Institute Genome Sequencing Center for Infectious Disease"/>
            <person name="Wu L."/>
            <person name="Ma J."/>
        </authorList>
    </citation>
    <scope>NUCLEOTIDE SEQUENCE [LARGE SCALE GENOMIC DNA]</scope>
    <source>
        <strain evidence="2">JCM 19635</strain>
    </source>
</reference>